<evidence type="ECO:0000313" key="1">
    <source>
        <dbReference type="EMBL" id="SQH24557.1"/>
    </source>
</evidence>
<accession>A0AAX2J399</accession>
<dbReference type="AlphaFoldDB" id="A0AAX2J399"/>
<evidence type="ECO:0008006" key="3">
    <source>
        <dbReference type="Google" id="ProtNLM"/>
    </source>
</evidence>
<proteinExistence type="predicted"/>
<gene>
    <name evidence="1" type="ORF">NCTC10529_00745</name>
</gene>
<dbReference type="Proteomes" id="UP000248598">
    <property type="component" value="Chromosome 1"/>
</dbReference>
<sequence length="366" mass="39948">MTAVLPDTRPYPTDPVKSDLLLYAGQVAHATSNASRTLAQGNLAAKISEMFAQRHPLWLSVAMSMAADRETYTVLMDTVDDVLRAKHDDEVQWFALPVIVVAGTKQATALLTASPAAELCGVLANYPALRPLTHATWLPNLLRADDFAQIKAEDWYAAKQSVQAAEQFAQNLLIRAAELPKDQSVHVLYALGYGSTEVQAALGQNLREAALPLMQVWQQHLTQSGMTLFTNPLNAQSPIAALADASQMRLRMALDVFAANAIRAVRLQSPRVGVVMAAQTGGKLLFGFNATESAYNLPNLVFTWNLLPRDHIASIQQNFLDLLTDCQVENVYLLHEPLSENAELPSYAQAPDLMGHNPLFGNGTVH</sequence>
<organism evidence="1 2">
    <name type="scientific">Kingella kingae</name>
    <dbReference type="NCBI Taxonomy" id="504"/>
    <lineage>
        <taxon>Bacteria</taxon>
        <taxon>Pseudomonadati</taxon>
        <taxon>Pseudomonadota</taxon>
        <taxon>Betaproteobacteria</taxon>
        <taxon>Neisseriales</taxon>
        <taxon>Neisseriaceae</taxon>
        <taxon>Kingella</taxon>
    </lineage>
</organism>
<dbReference type="GeneID" id="93262056"/>
<dbReference type="RefSeq" id="WP_003785136.1">
    <property type="nucleotide sequence ID" value="NZ_CP091518.1"/>
</dbReference>
<evidence type="ECO:0000313" key="2">
    <source>
        <dbReference type="Proteomes" id="UP000248598"/>
    </source>
</evidence>
<dbReference type="EMBL" id="LS483426">
    <property type="protein sequence ID" value="SQH24557.1"/>
    <property type="molecule type" value="Genomic_DNA"/>
</dbReference>
<protein>
    <recommendedName>
        <fullName evidence="3">Conjugal transfer protein</fullName>
    </recommendedName>
</protein>
<name>A0AAX2J399_KINKI</name>
<reference evidence="1 2" key="1">
    <citation type="submission" date="2018-06" db="EMBL/GenBank/DDBJ databases">
        <authorList>
            <consortium name="Pathogen Informatics"/>
            <person name="Doyle S."/>
        </authorList>
    </citation>
    <scope>NUCLEOTIDE SEQUENCE [LARGE SCALE GENOMIC DNA]</scope>
    <source>
        <strain evidence="1 2">NCTC10529</strain>
    </source>
</reference>